<dbReference type="Proteomes" id="UP000770015">
    <property type="component" value="Unassembled WGS sequence"/>
</dbReference>
<evidence type="ECO:0000259" key="3">
    <source>
        <dbReference type="Pfam" id="PF12828"/>
    </source>
</evidence>
<accession>A0A9P8V5V5</accession>
<proteinExistence type="predicted"/>
<dbReference type="PANTHER" id="PTHR47185">
    <property type="entry name" value="PX DOMAIN-CONTAINING PROTEIN YPR097W"/>
    <property type="match status" value="1"/>
</dbReference>
<evidence type="ECO:0000259" key="2">
    <source>
        <dbReference type="Pfam" id="PF12825"/>
    </source>
</evidence>
<feature type="region of interest" description="Disordered" evidence="1">
    <location>
        <begin position="645"/>
        <end position="677"/>
    </location>
</feature>
<protein>
    <submittedName>
        <fullName evidence="4">PX-associated-domain-containing protein</fullName>
    </submittedName>
</protein>
<evidence type="ECO:0000256" key="1">
    <source>
        <dbReference type="SAM" id="MobiDB-lite"/>
    </source>
</evidence>
<dbReference type="AlphaFoldDB" id="A0A9P8V5V5"/>
<keyword evidence="5" id="KW-1185">Reference proteome</keyword>
<dbReference type="PANTHER" id="PTHR47185:SF2">
    <property type="entry name" value="FUNGAL PROTEIN"/>
    <property type="match status" value="1"/>
</dbReference>
<reference evidence="4" key="1">
    <citation type="journal article" date="2021" name="Nat. Commun.">
        <title>Genetic determinants of endophytism in the Arabidopsis root mycobiome.</title>
        <authorList>
            <person name="Mesny F."/>
            <person name="Miyauchi S."/>
            <person name="Thiergart T."/>
            <person name="Pickel B."/>
            <person name="Atanasova L."/>
            <person name="Karlsson M."/>
            <person name="Huettel B."/>
            <person name="Barry K.W."/>
            <person name="Haridas S."/>
            <person name="Chen C."/>
            <person name="Bauer D."/>
            <person name="Andreopoulos W."/>
            <person name="Pangilinan J."/>
            <person name="LaButti K."/>
            <person name="Riley R."/>
            <person name="Lipzen A."/>
            <person name="Clum A."/>
            <person name="Drula E."/>
            <person name="Henrissat B."/>
            <person name="Kohler A."/>
            <person name="Grigoriev I.V."/>
            <person name="Martin F.M."/>
            <person name="Hacquard S."/>
        </authorList>
    </citation>
    <scope>NUCLEOTIDE SEQUENCE</scope>
    <source>
        <strain evidence="4">MPI-SDFR-AT-0117</strain>
    </source>
</reference>
<sequence>MAAEDPSPTLTQEQTSALFNILTHFETYDEIESLKDPKTISNYGYPFNNPAGNTPSPPSKNGRSSSPAGSTKSSNSGKSWKSALSSGKDSTASRPAQITASDASVAESPILQSIFKRVPLTLPGVREIPPEFWSDRLQVLIKKFAEADLSESYDKGAMGTRKTLATAFSVMMETLARGLFGGCPTSTTGGRSDKYDLKKAEDLEKSFADAMHEFVYGKLIDDLAGYLARSEDLDAHSPMIEAVIEYEIIHLASFCHHVFVLSSEGPYLVKLIESFHSMIPYAVVRQTLRMSNAATMISAMLRLFLSKLSLGSISNYIGITRNADDGMNLLQRIISVILGWDSAEFKKTTDRIEKDADGPSKEALASLKEHMRKTPKERATIREESKKSSKSIVAVILDGTDPELAKSLSEEQHTKCQEYLAALLSIRDRDEIIGVVCKSSPDLFTQSLRDLVAGFEPYIRAIHDKVDLREHITDFQTFLDQFIAVSKGKKVVGGEADKKAGPDRYSPPSVEDYANLLRQNKSKLYKWLHYGAKSAPDVTDTFKAWADEAIVHFRKPEVPVKGSSSHVEGRMMGQLADLFSELPDDKKKEILPAIDAHAAYLDAVAQLSRSRIQDIVSGDSQTMAGPGIFLMMWQSLLDNTLITPSTAGGSVRRGRDVGDAAAEGKPGASSEDGWVGGSQIRQEAAQGLPEAPDGSAVIAALGEAFRKTIATTEGTDDGRSDASID</sequence>
<dbReference type="InterPro" id="IPR024554">
    <property type="entry name" value="LEC1-like_C"/>
</dbReference>
<name>A0A9P8V5V5_9PEZI</name>
<dbReference type="Pfam" id="PF12828">
    <property type="entry name" value="PXB"/>
    <property type="match status" value="1"/>
</dbReference>
<dbReference type="EMBL" id="JAGSXJ010000023">
    <property type="protein sequence ID" value="KAH6676887.1"/>
    <property type="molecule type" value="Genomic_DNA"/>
</dbReference>
<evidence type="ECO:0000313" key="4">
    <source>
        <dbReference type="EMBL" id="KAH6676887.1"/>
    </source>
</evidence>
<feature type="domain" description="PX" evidence="2">
    <location>
        <begin position="413"/>
        <end position="554"/>
    </location>
</feature>
<dbReference type="OrthoDB" id="2117459at2759"/>
<dbReference type="InterPro" id="IPR024555">
    <property type="entry name" value="PX-associated"/>
</dbReference>
<feature type="domain" description="PX-associated" evidence="3">
    <location>
        <begin position="8"/>
        <end position="177"/>
    </location>
</feature>
<feature type="compositionally biased region" description="Polar residues" evidence="1">
    <location>
        <begin position="50"/>
        <end position="102"/>
    </location>
</feature>
<organism evidence="4 5">
    <name type="scientific">Plectosphaerella plurivora</name>
    <dbReference type="NCBI Taxonomy" id="936078"/>
    <lineage>
        <taxon>Eukaryota</taxon>
        <taxon>Fungi</taxon>
        <taxon>Dikarya</taxon>
        <taxon>Ascomycota</taxon>
        <taxon>Pezizomycotina</taxon>
        <taxon>Sordariomycetes</taxon>
        <taxon>Hypocreomycetidae</taxon>
        <taxon>Glomerellales</taxon>
        <taxon>Plectosphaerellaceae</taxon>
        <taxon>Plectosphaerella</taxon>
    </lineage>
</organism>
<gene>
    <name evidence="4" type="ORF">F5X68DRAFT_173830</name>
</gene>
<dbReference type="Pfam" id="PF12825">
    <property type="entry name" value="DUF3818"/>
    <property type="match status" value="2"/>
</dbReference>
<feature type="region of interest" description="Disordered" evidence="1">
    <location>
        <begin position="39"/>
        <end position="103"/>
    </location>
</feature>
<dbReference type="InterPro" id="IPR047168">
    <property type="entry name" value="LEC1-like"/>
</dbReference>
<feature type="domain" description="PX" evidence="2">
    <location>
        <begin position="226"/>
        <end position="412"/>
    </location>
</feature>
<comment type="caution">
    <text evidence="4">The sequence shown here is derived from an EMBL/GenBank/DDBJ whole genome shotgun (WGS) entry which is preliminary data.</text>
</comment>
<evidence type="ECO:0000313" key="5">
    <source>
        <dbReference type="Proteomes" id="UP000770015"/>
    </source>
</evidence>
<dbReference type="GO" id="GO:0035091">
    <property type="term" value="F:phosphatidylinositol binding"/>
    <property type="evidence" value="ECO:0007669"/>
    <property type="project" value="TreeGrafter"/>
</dbReference>